<dbReference type="EMBL" id="SLXT01000020">
    <property type="protein sequence ID" value="TCP62585.1"/>
    <property type="molecule type" value="Genomic_DNA"/>
</dbReference>
<protein>
    <recommendedName>
        <fullName evidence="3">ATPase</fullName>
    </recommendedName>
</protein>
<keyword evidence="2" id="KW-1185">Reference proteome</keyword>
<dbReference type="Proteomes" id="UP000294813">
    <property type="component" value="Unassembled WGS sequence"/>
</dbReference>
<accession>A0A4R2RTW7</accession>
<proteinExistence type="predicted"/>
<dbReference type="RefSeq" id="WP_131919761.1">
    <property type="nucleotide sequence ID" value="NZ_JAOQNU010000019.1"/>
</dbReference>
<dbReference type="SUPFAM" id="SSF52540">
    <property type="entry name" value="P-loop containing nucleoside triphosphate hydrolases"/>
    <property type="match status" value="2"/>
</dbReference>
<dbReference type="Gene3D" id="3.40.50.300">
    <property type="entry name" value="P-loop containing nucleotide triphosphate hydrolases"/>
    <property type="match status" value="1"/>
</dbReference>
<dbReference type="InterPro" id="IPR027417">
    <property type="entry name" value="P-loop_NTPase"/>
</dbReference>
<name>A0A4R2RTW7_9FIRM</name>
<comment type="caution">
    <text evidence="1">The sequence shown here is derived from an EMBL/GenBank/DDBJ whole genome shotgun (WGS) entry which is preliminary data.</text>
</comment>
<dbReference type="AlphaFoldDB" id="A0A4R2RTW7"/>
<dbReference type="OrthoDB" id="9781752at2"/>
<organism evidence="1 2">
    <name type="scientific">Heliophilum fasciatum</name>
    <dbReference type="NCBI Taxonomy" id="35700"/>
    <lineage>
        <taxon>Bacteria</taxon>
        <taxon>Bacillati</taxon>
        <taxon>Bacillota</taxon>
        <taxon>Clostridia</taxon>
        <taxon>Eubacteriales</taxon>
        <taxon>Heliobacteriaceae</taxon>
        <taxon>Heliophilum</taxon>
    </lineage>
</organism>
<evidence type="ECO:0000313" key="2">
    <source>
        <dbReference type="Proteomes" id="UP000294813"/>
    </source>
</evidence>
<gene>
    <name evidence="1" type="ORF">EDD73_1202</name>
</gene>
<sequence>MSGKARHFYAGGNTSVGFYSLFDSVFQDVERKLILKGGPGTGKSTLMKTVGDRFLQAGFDVEFIHCASDNGSLDGFIVPSLKLGMVDGTAPHVIDPRYPGVVDEILNLGDFWDGSKLYLHKKEVIALTDEISANFASAYERFAEAKIIHDEWEQYYIEGMDFNKMSAMTDELIQKVIAIVPDKGGSGRERHLFMGAATPDGSRDFYDNLTGHLDRRFIIKGKPGSGKSTLLKKIATAALTKGYAVERYHCGFDPHSLDMILLPELSIALLDGTAPHVLDPSRPNDELVDPFLYMDQQVYEKNLQQIEEVEQRYRKVVAEGTAFLAKAKDRHDELEAIYVSAMDFERMGQQSRKVVNHFFRIGNDVGIPEVL</sequence>
<reference evidence="1 2" key="1">
    <citation type="submission" date="2019-03" db="EMBL/GenBank/DDBJ databases">
        <title>Genomic Encyclopedia of Type Strains, Phase IV (KMG-IV): sequencing the most valuable type-strain genomes for metagenomic binning, comparative biology and taxonomic classification.</title>
        <authorList>
            <person name="Goeker M."/>
        </authorList>
    </citation>
    <scope>NUCLEOTIDE SEQUENCE [LARGE SCALE GENOMIC DNA]</scope>
    <source>
        <strain evidence="1 2">DSM 11170</strain>
    </source>
</reference>
<evidence type="ECO:0008006" key="3">
    <source>
        <dbReference type="Google" id="ProtNLM"/>
    </source>
</evidence>
<evidence type="ECO:0000313" key="1">
    <source>
        <dbReference type="EMBL" id="TCP62585.1"/>
    </source>
</evidence>